<dbReference type="AlphaFoldDB" id="A0A8R1Y7I8"/>
<dbReference type="EnsemblMetazoa" id="OVOC8371.1">
    <property type="protein sequence ID" value="OVOC8371.1"/>
    <property type="gene ID" value="WBGene00245180"/>
</dbReference>
<dbReference type="Proteomes" id="UP000024404">
    <property type="component" value="Unassembled WGS sequence"/>
</dbReference>
<feature type="region of interest" description="Disordered" evidence="1">
    <location>
        <begin position="92"/>
        <end position="116"/>
    </location>
</feature>
<name>A0A8R1Y7I8_ONCVO</name>
<proteinExistence type="predicted"/>
<reference evidence="3" key="1">
    <citation type="submission" date="2013-10" db="EMBL/GenBank/DDBJ databases">
        <title>Genome sequencing of Onchocerca volvulus.</title>
        <authorList>
            <person name="Cotton J."/>
            <person name="Tsai J."/>
            <person name="Stanley E."/>
            <person name="Tracey A."/>
            <person name="Holroyd N."/>
            <person name="Lustigman S."/>
            <person name="Berriman M."/>
        </authorList>
    </citation>
    <scope>NUCLEOTIDE SEQUENCE</scope>
</reference>
<evidence type="ECO:0000256" key="1">
    <source>
        <dbReference type="SAM" id="MobiDB-lite"/>
    </source>
</evidence>
<organism evidence="2 3">
    <name type="scientific">Onchocerca volvulus</name>
    <dbReference type="NCBI Taxonomy" id="6282"/>
    <lineage>
        <taxon>Eukaryota</taxon>
        <taxon>Metazoa</taxon>
        <taxon>Ecdysozoa</taxon>
        <taxon>Nematoda</taxon>
        <taxon>Chromadorea</taxon>
        <taxon>Rhabditida</taxon>
        <taxon>Spirurina</taxon>
        <taxon>Spiruromorpha</taxon>
        <taxon>Filarioidea</taxon>
        <taxon>Onchocercidae</taxon>
        <taxon>Onchocerca</taxon>
    </lineage>
</organism>
<accession>A0A8R1Y7I8</accession>
<sequence>MLGIIDDIRGAAAAGAGTDVVLCLSVTFVCTLNYTKLLFTRNALRALSLSCAALLYPSIAEVCNCNPYLHSSLPKTYLPCIVQQSKFLLSSRQSTISSPRPPHDPKDERRAMLQTV</sequence>
<feature type="compositionally biased region" description="Basic and acidic residues" evidence="1">
    <location>
        <begin position="101"/>
        <end position="116"/>
    </location>
</feature>
<dbReference type="EMBL" id="CMVM020000248">
    <property type="status" value="NOT_ANNOTATED_CDS"/>
    <property type="molecule type" value="Genomic_DNA"/>
</dbReference>
<keyword evidence="3" id="KW-1185">Reference proteome</keyword>
<evidence type="ECO:0000313" key="2">
    <source>
        <dbReference type="EnsemblMetazoa" id="OVOC8371.1"/>
    </source>
</evidence>
<protein>
    <submittedName>
        <fullName evidence="2">Uncharacterized protein</fullName>
    </submittedName>
</protein>
<reference evidence="2" key="2">
    <citation type="submission" date="2022-06" db="UniProtKB">
        <authorList>
            <consortium name="EnsemblMetazoa"/>
        </authorList>
    </citation>
    <scope>IDENTIFICATION</scope>
</reference>
<evidence type="ECO:0000313" key="3">
    <source>
        <dbReference type="Proteomes" id="UP000024404"/>
    </source>
</evidence>